<evidence type="ECO:0000256" key="1">
    <source>
        <dbReference type="ARBA" id="ARBA00004643"/>
    </source>
</evidence>
<dbReference type="STRING" id="1071380.I2H6I1"/>
<comment type="similarity">
    <text evidence="2">Belongs to the OST4 family.</text>
</comment>
<dbReference type="eggNOG" id="ENOG502SF94">
    <property type="taxonomic scope" value="Eukaryota"/>
</dbReference>
<dbReference type="AlphaFoldDB" id="I2H6I1"/>
<keyword evidence="10" id="KW-1185">Reference proteome</keyword>
<name>I2H6I1_HENB6</name>
<evidence type="ECO:0000256" key="3">
    <source>
        <dbReference type="ARBA" id="ARBA00022692"/>
    </source>
</evidence>
<comment type="subcellular location">
    <subcellularLocation>
        <location evidence="1">Endoplasmic reticulum membrane</location>
        <topology evidence="1">Single-pass type III membrane protein</topology>
    </subcellularLocation>
</comment>
<evidence type="ECO:0000256" key="6">
    <source>
        <dbReference type="ARBA" id="ARBA00022989"/>
    </source>
</evidence>
<dbReference type="GO" id="GO:0006487">
    <property type="term" value="P:protein N-linked glycosylation"/>
    <property type="evidence" value="ECO:0007669"/>
    <property type="project" value="EnsemblFungi"/>
</dbReference>
<evidence type="ECO:0000313" key="9">
    <source>
        <dbReference type="EMBL" id="CCH61983.1"/>
    </source>
</evidence>
<evidence type="ECO:0000256" key="5">
    <source>
        <dbReference type="ARBA" id="ARBA00022968"/>
    </source>
</evidence>
<dbReference type="EMBL" id="HE806322">
    <property type="protein sequence ID" value="CCH61983.1"/>
    <property type="molecule type" value="Genomic_DNA"/>
</dbReference>
<gene>
    <name evidence="9" type="primary">TBLA0G00340</name>
    <name evidence="9" type="ORF">TBLA_0G00340</name>
</gene>
<evidence type="ECO:0000313" key="10">
    <source>
        <dbReference type="Proteomes" id="UP000002866"/>
    </source>
</evidence>
<dbReference type="OrthoDB" id="2124077at2759"/>
<dbReference type="GO" id="GO:0030674">
    <property type="term" value="F:protein-macromolecule adaptor activity"/>
    <property type="evidence" value="ECO:0007669"/>
    <property type="project" value="EnsemblFungi"/>
</dbReference>
<keyword evidence="6 8" id="KW-1133">Transmembrane helix</keyword>
<dbReference type="SUPFAM" id="SSF103464">
    <property type="entry name" value="Oligosaccharyltransferase subunit ost4p"/>
    <property type="match status" value="1"/>
</dbReference>
<accession>I2H6I1</accession>
<organism evidence="9 10">
    <name type="scientific">Henningerozyma blattae (strain ATCC 34711 / CBS 6284 / DSM 70876 / NBRC 10599 / NRRL Y-10934 / UCD 77-7)</name>
    <name type="common">Yeast</name>
    <name type="synonym">Tetrapisispora blattae</name>
    <dbReference type="NCBI Taxonomy" id="1071380"/>
    <lineage>
        <taxon>Eukaryota</taxon>
        <taxon>Fungi</taxon>
        <taxon>Dikarya</taxon>
        <taxon>Ascomycota</taxon>
        <taxon>Saccharomycotina</taxon>
        <taxon>Saccharomycetes</taxon>
        <taxon>Saccharomycetales</taxon>
        <taxon>Saccharomycetaceae</taxon>
        <taxon>Henningerozyma</taxon>
    </lineage>
</organism>
<keyword evidence="5" id="KW-0735">Signal-anchor</keyword>
<evidence type="ECO:0000256" key="8">
    <source>
        <dbReference type="SAM" id="Phobius"/>
    </source>
</evidence>
<evidence type="ECO:0000256" key="4">
    <source>
        <dbReference type="ARBA" id="ARBA00022824"/>
    </source>
</evidence>
<dbReference type="InterPro" id="IPR036330">
    <property type="entry name" value="Ost4p_sf"/>
</dbReference>
<keyword evidence="3 8" id="KW-0812">Transmembrane</keyword>
<dbReference type="HOGENOM" id="CLU_160806_3_0_1"/>
<evidence type="ECO:0000256" key="2">
    <source>
        <dbReference type="ARBA" id="ARBA00007685"/>
    </source>
</evidence>
<evidence type="ECO:0008006" key="11">
    <source>
        <dbReference type="Google" id="ProtNLM"/>
    </source>
</evidence>
<evidence type="ECO:0000256" key="7">
    <source>
        <dbReference type="ARBA" id="ARBA00023136"/>
    </source>
</evidence>
<dbReference type="Pfam" id="PF10215">
    <property type="entry name" value="Ost4"/>
    <property type="match status" value="1"/>
</dbReference>
<dbReference type="InterPro" id="IPR018943">
    <property type="entry name" value="Oligosaccaryltransferase"/>
</dbReference>
<dbReference type="Proteomes" id="UP000002866">
    <property type="component" value="Chromosome 7"/>
</dbReference>
<dbReference type="KEGG" id="tbl:TBLA_0G00340"/>
<dbReference type="RefSeq" id="XP_004181502.1">
    <property type="nucleotide sequence ID" value="XM_004181454.1"/>
</dbReference>
<keyword evidence="4" id="KW-0256">Endoplasmic reticulum</keyword>
<feature type="transmembrane region" description="Helical" evidence="8">
    <location>
        <begin position="7"/>
        <end position="28"/>
    </location>
</feature>
<reference evidence="9 10" key="1">
    <citation type="journal article" date="2011" name="Proc. Natl. Acad. Sci. U.S.A.">
        <title>Evolutionary erosion of yeast sex chromosomes by mating-type switching accidents.</title>
        <authorList>
            <person name="Gordon J.L."/>
            <person name="Armisen D."/>
            <person name="Proux-Wera E."/>
            <person name="Oheigeartaigh S.S."/>
            <person name="Byrne K.P."/>
            <person name="Wolfe K.H."/>
        </authorList>
    </citation>
    <scope>NUCLEOTIDE SEQUENCE [LARGE SCALE GENOMIC DNA]</scope>
    <source>
        <strain evidence="10">ATCC 34711 / CBS 6284 / DSM 70876 / NBRC 10599 / NRRL Y-10934 / UCD 77-7</strain>
    </source>
</reference>
<keyword evidence="7 8" id="KW-0472">Membrane</keyword>
<sequence length="38" mass="4391">MISDNQLNSLVIFFGLTMMTLIVIYHVVDSTFNEKKNN</sequence>
<protein>
    <recommendedName>
        <fullName evidence="11">Dolichyl-diphosphooligosaccharide--protein glycosyltransferase subunit OST4</fullName>
    </recommendedName>
</protein>
<dbReference type="InParanoid" id="I2H6I1"/>
<proteinExistence type="inferred from homology"/>
<dbReference type="FunCoup" id="I2H6I1">
    <property type="interactions" value="150"/>
</dbReference>
<dbReference type="GeneID" id="14497115"/>
<dbReference type="GO" id="GO:0008250">
    <property type="term" value="C:oligosaccharyltransferase complex"/>
    <property type="evidence" value="ECO:0007669"/>
    <property type="project" value="EnsemblFungi"/>
</dbReference>